<dbReference type="InterPro" id="IPR005215">
    <property type="entry name" value="Trig_fac"/>
</dbReference>
<dbReference type="NCBIfam" id="TIGR00115">
    <property type="entry name" value="tig"/>
    <property type="match status" value="1"/>
</dbReference>
<dbReference type="PROSITE" id="PS50059">
    <property type="entry name" value="FKBP_PPIASE"/>
    <property type="match status" value="1"/>
</dbReference>
<dbReference type="Gene3D" id="3.30.70.1050">
    <property type="entry name" value="Trigger factor ribosome-binding domain"/>
    <property type="match status" value="1"/>
</dbReference>
<evidence type="ECO:0000256" key="3">
    <source>
        <dbReference type="ARBA" id="ARBA00013194"/>
    </source>
</evidence>
<evidence type="ECO:0000313" key="16">
    <source>
        <dbReference type="EMBL" id="OGY43023.1"/>
    </source>
</evidence>
<dbReference type="GO" id="GO:0044183">
    <property type="term" value="F:protein folding chaperone"/>
    <property type="evidence" value="ECO:0007669"/>
    <property type="project" value="TreeGrafter"/>
</dbReference>
<evidence type="ECO:0000256" key="6">
    <source>
        <dbReference type="ARBA" id="ARBA00023110"/>
    </source>
</evidence>
<dbReference type="PIRSF" id="PIRSF003095">
    <property type="entry name" value="Trigger_factor"/>
    <property type="match status" value="1"/>
</dbReference>
<keyword evidence="8 11" id="KW-0413">Isomerase</keyword>
<evidence type="ECO:0000256" key="2">
    <source>
        <dbReference type="ARBA" id="ARBA00005464"/>
    </source>
</evidence>
<gene>
    <name evidence="11" type="primary">tig</name>
    <name evidence="16" type="ORF">A2729_05675</name>
</gene>
<keyword evidence="14" id="KW-0175">Coiled coil</keyword>
<dbReference type="PANTHER" id="PTHR30560">
    <property type="entry name" value="TRIGGER FACTOR CHAPERONE AND PEPTIDYL-PROLYL CIS/TRANS ISOMERASE"/>
    <property type="match status" value="1"/>
</dbReference>
<dbReference type="EMBL" id="MHIB01000046">
    <property type="protein sequence ID" value="OGY43023.1"/>
    <property type="molecule type" value="Genomic_DNA"/>
</dbReference>
<evidence type="ECO:0000256" key="10">
    <source>
        <dbReference type="ARBA" id="ARBA00029986"/>
    </source>
</evidence>
<dbReference type="GO" id="GO:0015031">
    <property type="term" value="P:protein transport"/>
    <property type="evidence" value="ECO:0007669"/>
    <property type="project" value="UniProtKB-UniRule"/>
</dbReference>
<comment type="function">
    <text evidence="11">Involved in protein export. Acts as a chaperone by maintaining the newly synthesized protein in an open conformation. Functions as a peptidyl-prolyl cis-trans isomerase.</text>
</comment>
<dbReference type="STRING" id="1797532.A2729_05675"/>
<feature type="coiled-coil region" evidence="14">
    <location>
        <begin position="124"/>
        <end position="151"/>
    </location>
</feature>
<dbReference type="EC" id="5.2.1.8" evidence="3 11"/>
<keyword evidence="7 11" id="KW-0143">Chaperone</keyword>
<dbReference type="GO" id="GO:0043335">
    <property type="term" value="P:protein unfolding"/>
    <property type="evidence" value="ECO:0007669"/>
    <property type="project" value="TreeGrafter"/>
</dbReference>
<feature type="domain" description="PPIase FKBP-type" evidence="15">
    <location>
        <begin position="162"/>
        <end position="250"/>
    </location>
</feature>
<dbReference type="GO" id="GO:0051301">
    <property type="term" value="P:cell division"/>
    <property type="evidence" value="ECO:0007669"/>
    <property type="project" value="UniProtKB-KW"/>
</dbReference>
<evidence type="ECO:0000256" key="5">
    <source>
        <dbReference type="ARBA" id="ARBA00022618"/>
    </source>
</evidence>
<accession>A0A1G1XSJ3</accession>
<keyword evidence="5 11" id="KW-0132">Cell division</keyword>
<evidence type="ECO:0000256" key="14">
    <source>
        <dbReference type="SAM" id="Coils"/>
    </source>
</evidence>
<dbReference type="InterPro" id="IPR008881">
    <property type="entry name" value="Trigger_fac_ribosome-bd_bac"/>
</dbReference>
<sequence>MKIDFKKLPRGQAEITIELAPNEYQPFLEQAAKQISETTKISGFRPGKANFEIIKQKVGLAEIWEKAIEPAVKKTLFKAINDNHLITIGSPQIEIIKLAPDNPVIYQAKISLLPEVELGDYQQIKVARKKIEVSEQEVQKALTNLQKMRAKEILVDRPAKSGDKVEIDFETFLDKIPVSQGKQQKFPLVIGENAFIPGFEDQLIGLTKNQTKEFSLKFPENYHQKNLAGRLVDFKVKLNAVYQLDLPELNDELAKSFGTSKTMAEFKNEIRQKLQTEAESRQARETENELIDKIIEQSKFTDIPDFLVDSETKKMVDELEYNLTAQGLKFEDYLNHLKKSRADLLLDLAPQAMKRVKSALVLRRVGKDKNIEVSNQEIDLEIKNTLAAYVGNSEIEKNLQQPAYRDYLKNVIASRKVLDYIKSVTVK</sequence>
<dbReference type="Proteomes" id="UP000178930">
    <property type="component" value="Unassembled WGS sequence"/>
</dbReference>
<comment type="domain">
    <text evidence="11">Consists of 3 domains; the N-terminus binds the ribosome, the middle domain has PPIase activity, while the C-terminus has intrinsic chaperone activity on its own.</text>
</comment>
<dbReference type="HAMAP" id="MF_00303">
    <property type="entry name" value="Trigger_factor_Tig"/>
    <property type="match status" value="1"/>
</dbReference>
<evidence type="ECO:0000259" key="15">
    <source>
        <dbReference type="PROSITE" id="PS50059"/>
    </source>
</evidence>
<evidence type="ECO:0000256" key="7">
    <source>
        <dbReference type="ARBA" id="ARBA00023186"/>
    </source>
</evidence>
<dbReference type="FunFam" id="3.10.50.40:FF:000001">
    <property type="entry name" value="Trigger factor"/>
    <property type="match status" value="1"/>
</dbReference>
<dbReference type="GO" id="GO:0003755">
    <property type="term" value="F:peptidyl-prolyl cis-trans isomerase activity"/>
    <property type="evidence" value="ECO:0007669"/>
    <property type="project" value="UniProtKB-UniRule"/>
</dbReference>
<dbReference type="InterPro" id="IPR046357">
    <property type="entry name" value="PPIase_dom_sf"/>
</dbReference>
<comment type="similarity">
    <text evidence="2 11 13">Belongs to the FKBP-type PPIase family. Tig subfamily.</text>
</comment>
<evidence type="ECO:0000256" key="4">
    <source>
        <dbReference type="ARBA" id="ARBA00016902"/>
    </source>
</evidence>
<dbReference type="GO" id="GO:0051083">
    <property type="term" value="P:'de novo' cotranslational protein folding"/>
    <property type="evidence" value="ECO:0007669"/>
    <property type="project" value="TreeGrafter"/>
</dbReference>
<proteinExistence type="inferred from homology"/>
<dbReference type="Gene3D" id="1.10.3120.10">
    <property type="entry name" value="Trigger factor, C-terminal domain"/>
    <property type="match status" value="1"/>
</dbReference>
<dbReference type="GO" id="GO:0005737">
    <property type="term" value="C:cytoplasm"/>
    <property type="evidence" value="ECO:0007669"/>
    <property type="project" value="UniProtKB-SubCell"/>
</dbReference>
<evidence type="ECO:0000256" key="13">
    <source>
        <dbReference type="RuleBase" id="RU003914"/>
    </source>
</evidence>
<evidence type="ECO:0000256" key="8">
    <source>
        <dbReference type="ARBA" id="ARBA00023235"/>
    </source>
</evidence>
<dbReference type="SUPFAM" id="SSF109998">
    <property type="entry name" value="Triger factor/SurA peptide-binding domain-like"/>
    <property type="match status" value="1"/>
</dbReference>
<dbReference type="InterPro" id="IPR037041">
    <property type="entry name" value="Trigger_fac_C_sf"/>
</dbReference>
<protein>
    <recommendedName>
        <fullName evidence="4 11">Trigger factor</fullName>
        <shortName evidence="11">TF</shortName>
        <ecNumber evidence="3 11">5.2.1.8</ecNumber>
    </recommendedName>
    <alternativeName>
        <fullName evidence="10 11">PPIase</fullName>
    </alternativeName>
</protein>
<dbReference type="GO" id="GO:0043022">
    <property type="term" value="F:ribosome binding"/>
    <property type="evidence" value="ECO:0007669"/>
    <property type="project" value="TreeGrafter"/>
</dbReference>
<dbReference type="Gene3D" id="3.10.50.40">
    <property type="match status" value="1"/>
</dbReference>
<evidence type="ECO:0000256" key="12">
    <source>
        <dbReference type="PROSITE-ProRule" id="PRU00277"/>
    </source>
</evidence>
<name>A0A1G1XSJ3_9BACT</name>
<dbReference type="PANTHER" id="PTHR30560:SF3">
    <property type="entry name" value="TRIGGER FACTOR-LIKE PROTEIN TIG, CHLOROPLASTIC"/>
    <property type="match status" value="1"/>
</dbReference>
<dbReference type="Pfam" id="PF05697">
    <property type="entry name" value="Trigger_N"/>
    <property type="match status" value="1"/>
</dbReference>
<dbReference type="SUPFAM" id="SSF54534">
    <property type="entry name" value="FKBP-like"/>
    <property type="match status" value="1"/>
</dbReference>
<dbReference type="AlphaFoldDB" id="A0A1G1XSJ3"/>
<reference evidence="16 17" key="1">
    <citation type="journal article" date="2016" name="Nat. Commun.">
        <title>Thousands of microbial genomes shed light on interconnected biogeochemical processes in an aquifer system.</title>
        <authorList>
            <person name="Anantharaman K."/>
            <person name="Brown C.T."/>
            <person name="Hug L.A."/>
            <person name="Sharon I."/>
            <person name="Castelle C.J."/>
            <person name="Probst A.J."/>
            <person name="Thomas B.C."/>
            <person name="Singh A."/>
            <person name="Wilkins M.J."/>
            <person name="Karaoz U."/>
            <person name="Brodie E.L."/>
            <person name="Williams K.H."/>
            <person name="Hubbard S.S."/>
            <person name="Banfield J.F."/>
        </authorList>
    </citation>
    <scope>NUCLEOTIDE SEQUENCE [LARGE SCALE GENOMIC DNA]</scope>
</reference>
<dbReference type="InterPro" id="IPR001179">
    <property type="entry name" value="PPIase_FKBP_dom"/>
</dbReference>
<dbReference type="SUPFAM" id="SSF102735">
    <property type="entry name" value="Trigger factor ribosome-binding domain"/>
    <property type="match status" value="1"/>
</dbReference>
<organism evidence="16 17">
    <name type="scientific">Candidatus Buchananbacteria bacterium RIFCSPHIGHO2_01_FULL_39_14</name>
    <dbReference type="NCBI Taxonomy" id="1797532"/>
    <lineage>
        <taxon>Bacteria</taxon>
        <taxon>Candidatus Buchananiibacteriota</taxon>
    </lineage>
</organism>
<keyword evidence="6 11" id="KW-0697">Rotamase</keyword>
<dbReference type="InterPro" id="IPR036611">
    <property type="entry name" value="Trigger_fac_ribosome-bd_sf"/>
</dbReference>
<keyword evidence="11" id="KW-0963">Cytoplasm</keyword>
<dbReference type="InterPro" id="IPR027304">
    <property type="entry name" value="Trigger_fact/SurA_dom_sf"/>
</dbReference>
<dbReference type="InterPro" id="IPR008880">
    <property type="entry name" value="Trigger_fac_C"/>
</dbReference>
<comment type="caution">
    <text evidence="16">The sequence shown here is derived from an EMBL/GenBank/DDBJ whole genome shotgun (WGS) entry which is preliminary data.</text>
</comment>
<keyword evidence="9 11" id="KW-0131">Cell cycle</keyword>
<evidence type="ECO:0000313" key="17">
    <source>
        <dbReference type="Proteomes" id="UP000178930"/>
    </source>
</evidence>
<evidence type="ECO:0000256" key="1">
    <source>
        <dbReference type="ARBA" id="ARBA00000971"/>
    </source>
</evidence>
<evidence type="ECO:0000256" key="11">
    <source>
        <dbReference type="HAMAP-Rule" id="MF_00303"/>
    </source>
</evidence>
<comment type="catalytic activity">
    <reaction evidence="1 11 12">
        <text>[protein]-peptidylproline (omega=180) = [protein]-peptidylproline (omega=0)</text>
        <dbReference type="Rhea" id="RHEA:16237"/>
        <dbReference type="Rhea" id="RHEA-COMP:10747"/>
        <dbReference type="Rhea" id="RHEA-COMP:10748"/>
        <dbReference type="ChEBI" id="CHEBI:83833"/>
        <dbReference type="ChEBI" id="CHEBI:83834"/>
        <dbReference type="EC" id="5.2.1.8"/>
    </reaction>
</comment>
<dbReference type="Pfam" id="PF05698">
    <property type="entry name" value="Trigger_C"/>
    <property type="match status" value="1"/>
</dbReference>
<comment type="subcellular location">
    <subcellularLocation>
        <location evidence="11">Cytoplasm</location>
    </subcellularLocation>
    <text evidence="11">About half TF is bound to the ribosome near the polypeptide exit tunnel while the other half is free in the cytoplasm.</text>
</comment>
<dbReference type="Pfam" id="PF00254">
    <property type="entry name" value="FKBP_C"/>
    <property type="match status" value="1"/>
</dbReference>
<evidence type="ECO:0000256" key="9">
    <source>
        <dbReference type="ARBA" id="ARBA00023306"/>
    </source>
</evidence>